<evidence type="ECO:0000259" key="1">
    <source>
        <dbReference type="Pfam" id="PF00899"/>
    </source>
</evidence>
<dbReference type="SUPFAM" id="SSF69572">
    <property type="entry name" value="Activating enzymes of the ubiquitin-like proteins"/>
    <property type="match status" value="1"/>
</dbReference>
<gene>
    <name evidence="2" type="ORF">BQ2448_8086</name>
</gene>
<dbReference type="Gene3D" id="3.40.50.720">
    <property type="entry name" value="NAD(P)-binding Rossmann-like Domain"/>
    <property type="match status" value="1"/>
</dbReference>
<dbReference type="Pfam" id="PF00899">
    <property type="entry name" value="ThiF"/>
    <property type="match status" value="1"/>
</dbReference>
<sequence>MAPPANRYAHSRAILGDELFEKLQNCRVLVVGAGGIGCELIKNMVMTGFGGGSKGLIQVLDLDTIDLSNLNRQFLFQKQHVKRPKAVVSSRWACRYTSRTNELTLVPFQVARETAFKFNPNVNIEALHRNIKDAEYSVDYFKSFDFVMNALDNLGKFDS</sequence>
<evidence type="ECO:0000313" key="3">
    <source>
        <dbReference type="Proteomes" id="UP000198372"/>
    </source>
</evidence>
<feature type="domain" description="THIF-type NAD/FAD binding fold" evidence="1">
    <location>
        <begin position="13"/>
        <end position="94"/>
    </location>
</feature>
<dbReference type="GO" id="GO:0031510">
    <property type="term" value="C:SUMO activating enzyme complex"/>
    <property type="evidence" value="ECO:0007669"/>
    <property type="project" value="TreeGrafter"/>
</dbReference>
<dbReference type="GO" id="GO:0016925">
    <property type="term" value="P:protein sumoylation"/>
    <property type="evidence" value="ECO:0007669"/>
    <property type="project" value="TreeGrafter"/>
</dbReference>
<dbReference type="STRING" id="269621.A0A238FME7"/>
<proteinExistence type="predicted"/>
<dbReference type="GO" id="GO:0005737">
    <property type="term" value="C:cytoplasm"/>
    <property type="evidence" value="ECO:0007669"/>
    <property type="project" value="TreeGrafter"/>
</dbReference>
<dbReference type="InterPro" id="IPR000594">
    <property type="entry name" value="ThiF_NAD_FAD-bd"/>
</dbReference>
<dbReference type="EMBL" id="FMSP01000021">
    <property type="protein sequence ID" value="SCV74447.1"/>
    <property type="molecule type" value="Genomic_DNA"/>
</dbReference>
<organism evidence="2 3">
    <name type="scientific">Microbotryum intermedium</name>
    <dbReference type="NCBI Taxonomy" id="269621"/>
    <lineage>
        <taxon>Eukaryota</taxon>
        <taxon>Fungi</taxon>
        <taxon>Dikarya</taxon>
        <taxon>Basidiomycota</taxon>
        <taxon>Pucciniomycotina</taxon>
        <taxon>Microbotryomycetes</taxon>
        <taxon>Microbotryales</taxon>
        <taxon>Microbotryaceae</taxon>
        <taxon>Microbotryum</taxon>
    </lineage>
</organism>
<dbReference type="PANTHER" id="PTHR10953:SF5">
    <property type="entry name" value="SUMO-ACTIVATING ENZYME SUBUNIT 2"/>
    <property type="match status" value="1"/>
</dbReference>
<dbReference type="OrthoDB" id="10255449at2759"/>
<evidence type="ECO:0000313" key="2">
    <source>
        <dbReference type="EMBL" id="SCV74447.1"/>
    </source>
</evidence>
<dbReference type="GO" id="GO:0019948">
    <property type="term" value="F:SUMO activating enzyme activity"/>
    <property type="evidence" value="ECO:0007669"/>
    <property type="project" value="TreeGrafter"/>
</dbReference>
<accession>A0A238FME7</accession>
<reference evidence="3" key="1">
    <citation type="submission" date="2016-09" db="EMBL/GenBank/DDBJ databases">
        <authorList>
            <person name="Jeantristanb JTB J.-T."/>
            <person name="Ricardo R."/>
        </authorList>
    </citation>
    <scope>NUCLEOTIDE SEQUENCE [LARGE SCALE GENOMIC DNA]</scope>
</reference>
<name>A0A238FME7_9BASI</name>
<dbReference type="PANTHER" id="PTHR10953">
    <property type="entry name" value="UBIQUITIN-ACTIVATING ENZYME E1"/>
    <property type="match status" value="1"/>
</dbReference>
<protein>
    <submittedName>
        <fullName evidence="2">BQ2448_8086 protein</fullName>
    </submittedName>
</protein>
<dbReference type="Proteomes" id="UP000198372">
    <property type="component" value="Unassembled WGS sequence"/>
</dbReference>
<dbReference type="InterPro" id="IPR045886">
    <property type="entry name" value="ThiF/MoeB/HesA"/>
</dbReference>
<dbReference type="AlphaFoldDB" id="A0A238FME7"/>
<keyword evidence="3" id="KW-1185">Reference proteome</keyword>
<dbReference type="InterPro" id="IPR035985">
    <property type="entry name" value="Ubiquitin-activating_enz"/>
</dbReference>